<dbReference type="Proteomes" id="UP000672032">
    <property type="component" value="Chromosome 6"/>
</dbReference>
<proteinExistence type="predicted"/>
<accession>A0A8A3PKY6</accession>
<evidence type="ECO:0000313" key="3">
    <source>
        <dbReference type="Proteomes" id="UP000672032"/>
    </source>
</evidence>
<dbReference type="PANTHER" id="PTHR35910">
    <property type="entry name" value="2EXR DOMAIN-CONTAINING PROTEIN"/>
    <property type="match status" value="1"/>
</dbReference>
<evidence type="ECO:0000313" key="2">
    <source>
        <dbReference type="EMBL" id="QSZ36052.1"/>
    </source>
</evidence>
<organism evidence="2 3">
    <name type="scientific">Monilinia vaccinii-corymbosi</name>
    <dbReference type="NCBI Taxonomy" id="61207"/>
    <lineage>
        <taxon>Eukaryota</taxon>
        <taxon>Fungi</taxon>
        <taxon>Dikarya</taxon>
        <taxon>Ascomycota</taxon>
        <taxon>Pezizomycotina</taxon>
        <taxon>Leotiomycetes</taxon>
        <taxon>Helotiales</taxon>
        <taxon>Sclerotiniaceae</taxon>
        <taxon>Monilinia</taxon>
    </lineage>
</organism>
<name>A0A8A3PKY6_9HELO</name>
<dbReference type="AlphaFoldDB" id="A0A8A3PKY6"/>
<dbReference type="OrthoDB" id="3515428at2759"/>
<dbReference type="EMBL" id="CP063410">
    <property type="protein sequence ID" value="QSZ36052.1"/>
    <property type="molecule type" value="Genomic_DNA"/>
</dbReference>
<reference evidence="2" key="1">
    <citation type="submission" date="2020-10" db="EMBL/GenBank/DDBJ databases">
        <title>Genome Sequence of Monilinia vaccinii-corymbosi Sheds Light on Mummy Berry Disease Infection of Blueberry and Mating Type.</title>
        <authorList>
            <person name="Yow A.G."/>
            <person name="Zhang Y."/>
            <person name="Bansal K."/>
            <person name="Eacker S.M."/>
            <person name="Sullivan S."/>
            <person name="Liachko I."/>
            <person name="Cubeta M.A."/>
            <person name="Rollins J.A."/>
            <person name="Ashrafi H."/>
        </authorList>
    </citation>
    <scope>NUCLEOTIDE SEQUENCE</scope>
    <source>
        <strain evidence="2">RL-1</strain>
    </source>
</reference>
<protein>
    <recommendedName>
        <fullName evidence="1">2EXR domain-containing protein</fullName>
    </recommendedName>
</protein>
<dbReference type="PANTHER" id="PTHR35910:SF6">
    <property type="entry name" value="2EXR DOMAIN-CONTAINING PROTEIN"/>
    <property type="match status" value="1"/>
</dbReference>
<sequence>MASSTPTTSRANTDTTLNSLISPFLSLGLPQSPPASRRNEPALPNTFHRFPALPSSVRRMIWHRAFLGTQPPRVIEVRAHVEENLLWEIDCEEITFPEPTGSMVVRWIEGNPRNPCAIERVSQESRAVVEGAWDFCFGDRHSEDVEMIEEFRDQNGVKQVRYLDREIIEERLGVGFKRGIKFLRDRDTIYLKTRDFETKRALKDVRANMLELRSVKKVAIDIFWEGHYLLEKQLFEGWREDDKEADLKRRFPTPKSRYVREEPLLNGLEDLTLVMDVCPSRVGSRPIMPGLSSEFPGYFFNTQIVEGEDTNDEAFDTKMYSVVERLEKYEMIRSGNIKVELIGKGSYQLWEANGQKWQRVRQTILHSYKERARANSE</sequence>
<dbReference type="InterPro" id="IPR045518">
    <property type="entry name" value="2EXR"/>
</dbReference>
<feature type="domain" description="2EXR" evidence="1">
    <location>
        <begin position="47"/>
        <end position="130"/>
    </location>
</feature>
<dbReference type="Pfam" id="PF20150">
    <property type="entry name" value="2EXR"/>
    <property type="match status" value="1"/>
</dbReference>
<keyword evidence="3" id="KW-1185">Reference proteome</keyword>
<evidence type="ECO:0000259" key="1">
    <source>
        <dbReference type="Pfam" id="PF20150"/>
    </source>
</evidence>
<gene>
    <name evidence="2" type="ORF">DSL72_007176</name>
</gene>